<dbReference type="RefSeq" id="XP_001442814.1">
    <property type="nucleotide sequence ID" value="XM_001442777.1"/>
</dbReference>
<accession>A0CXA0</accession>
<proteinExistence type="predicted"/>
<dbReference type="KEGG" id="ptm:GSPATT00011049001"/>
<evidence type="ECO:0008006" key="3">
    <source>
        <dbReference type="Google" id="ProtNLM"/>
    </source>
</evidence>
<evidence type="ECO:0000313" key="1">
    <source>
        <dbReference type="EMBL" id="CAK75417.1"/>
    </source>
</evidence>
<dbReference type="EMBL" id="CT868208">
    <property type="protein sequence ID" value="CAK75417.1"/>
    <property type="molecule type" value="Genomic_DNA"/>
</dbReference>
<sequence>MNNLNKNACIAQQIDKQNNEVRCLFQSQCVRATNLHLKSLGCDPDFSKFSCLNVVNQDCIWQGECKQYPIENSDQNNEDNTCESYYNQSVTSQMCAKIKNLRCYHGGMEQDYQCLTLLENELSEIQCSHQGLNKNGCISITTKDQTCIYNSQQKCKFTDVSLLDSCDNILNKHACLSSKINNLQCEWTVEGCRIFQNDNQECNQIVNVNYLVCENYDGICSYNIETQSCEEVTQSQLNNLSCSEIGLSKKACLLIKNTNCTFYRGFCENLSEEDLNTFGCDMLLNEEACINIKTQFQYCQWDGINCQRIFLNQVVNCEIKDNHKFKYNGLYCQNISNNNAACKYDDISKQCVPSSPEDDCNSRYLNFLGCLNITKYKQTCQWTINGCIYIAILPYQTTCESLGNANPNSCSQVIENEVSGCYYNKSYQRCQKVDQLDNQTALLVSLDCENKLLGLNRILCASIIKPQTACRWYQNECVKIFNPKELSDVSCQEMIYSNSKSCAMIQFKSEPCRYKLSAKGCINSVKQQMRCDEPGLNANACSQLEDQCYFNQSTQECQLFNSHTSTDDTPQNTSSNNDVIVVSSLDNLECIKSSPTEKICKLISKPGQLCGWKETLDKCGEVSVSLNQKCKNFKNVNSNVCAEVALDNPDYIPPNEKQKVGYCIYNSNTFSCEVLGGNEVCETNCCTEGKFNGINQHSCSFLTKNSSSYCYFHNGRCNELTQNQVDITNEEAVKQFFNANEVDGFKCSQMGINSCHMIEWSTSQRCYFNGFSCVNIKFENYKNYKIFTEAPSILNRFACLAIEASLTFFNIEKYFEYDPQNHRCISRNYQTSPPYYARCEDVQGNSNICLRFTENNYCKWDKKLLKCVTISLDEFADITTCDQNQNIRACRENIYSSCFFSFDLDRCITASTYVPCNYFDSRGYVSQKACSQIDLPNQQCEWQNYKCILTNKSSNKCDVTGTNKYTCYKNTQGNCRWSIENSTCYEIGSLKQIVELGCNDNLNYVLCKQVTKEPCMWDDSLYECVTFNQTPYSDFKELNKNNLFNPLSCLEITGAGYRYDETTNRCMFIEDSNNQNSCQQMINQYACLYLTRGYNCVYDTTKMPPCQFFTDDQSVCTTSNLINIEVCMDISKQCYFSKSKLQCLVADISQSQTCSSLGAQLNNGNHYNKLSCSSIDESITQTYSEDQCFGSEDKKQKCNYENNCEWHNQIYGCQVKILNVLFFDKENTEKSSVYEYRYQRDNCTNYCNQFVKTPEQYQSPQNITFPGTSAPLQCGLNKTCDYQDKLCQTDSDCPTIYKDPIKINDDGTLYLGIKQNQLCSKRCQKNGDMICNQQSDQNPQEIISDALIGHQSCQGRCNTSSSEIKNCQQDYECGLNEHTFNIQYNGTTQQKTESYQNICQFHKCTHGQQNCTNSTDCPDYVEISWNTQKANCFQKTIYKVVPICKGFGYIELRCKNTFSKSLCLNGVLEECFFDLNQGGCQQLKGNENKIPNCSSISSRCKPSENALQCDPNKPICKSSTECQPKSFLNSCLSSSNQKVICKAGQMKIFPNEIQCISMERQIQICDPVTLTEDIYCKDITQDASPAYCALAIDFCRFELDSCVETAEKNEQGECICDSSFSKSLCEECKCVFDFVGYCQQYPLVPQLRPDASNKYYLCHEVNQLNILSKSVVCTLVEQACKVNNNKCEDATHYTCEQLKGYYTTKKACTLCKGASTQYEINNHICYYLLTTSVSKCDLLNKQACLQMTKGIKCKWEDYECKQIDRITGSDSRDCSIYNEDACIQFQQDCWFDQNIGYCTQFDPTQGSCNLLLNEDLCLFSLKESCLWDSINLKCMKNDNQITQCSDLNKFGCLNQSIMSCVWSDLYKCQLTYANNNAQSCESPLQSNENSYITHFSQKLCSQLKIQSSCFLDNYYQCRQTIITDIIKCNTQGLNKFGCINRSIGQCQFKDEQHQCIENTNDQIGCLDSLNKQACISQKQTCKFENNICSLHQVNTINDIINSTLLFVYSKSVCYAIDQQITDCLIYSEIQNRCINVSNRQPFIDNCYKFTMNKYACLQKTLQTCEYNQNENSCILTSQQTLKTINNCFPDKDLNWVSCISLPSYCKFNGIKCQSIDLKVDTCESLSKSKFIVKASVCATTNDQNCKLNITSNTCEIVQKTDNFQCSSPGLNRRSCLFQTKGYLCRFQDDQCIFDFGQAQCEDMINEDKCYSIKTKGQHCAFDSSKGCYSIDNFLRRITQMYSFIQNQSNYLFKKYRHTMLLQHCDKTMYKVYKSLRQN</sequence>
<keyword evidence="2" id="KW-1185">Reference proteome</keyword>
<dbReference type="GeneID" id="5028600"/>
<evidence type="ECO:0000313" key="2">
    <source>
        <dbReference type="Proteomes" id="UP000000600"/>
    </source>
</evidence>
<reference evidence="1 2" key="1">
    <citation type="journal article" date="2006" name="Nature">
        <title>Global trends of whole-genome duplications revealed by the ciliate Paramecium tetraurelia.</title>
        <authorList>
            <consortium name="Genoscope"/>
            <person name="Aury J.-M."/>
            <person name="Jaillon O."/>
            <person name="Duret L."/>
            <person name="Noel B."/>
            <person name="Jubin C."/>
            <person name="Porcel B.M."/>
            <person name="Segurens B."/>
            <person name="Daubin V."/>
            <person name="Anthouard V."/>
            <person name="Aiach N."/>
            <person name="Arnaiz O."/>
            <person name="Billaut A."/>
            <person name="Beisson J."/>
            <person name="Blanc I."/>
            <person name="Bouhouche K."/>
            <person name="Camara F."/>
            <person name="Duharcourt S."/>
            <person name="Guigo R."/>
            <person name="Gogendeau D."/>
            <person name="Katinka M."/>
            <person name="Keller A.-M."/>
            <person name="Kissmehl R."/>
            <person name="Klotz C."/>
            <person name="Koll F."/>
            <person name="Le Moue A."/>
            <person name="Lepere C."/>
            <person name="Malinsky S."/>
            <person name="Nowacki M."/>
            <person name="Nowak J.K."/>
            <person name="Plattner H."/>
            <person name="Poulain J."/>
            <person name="Ruiz F."/>
            <person name="Serrano V."/>
            <person name="Zagulski M."/>
            <person name="Dessen P."/>
            <person name="Betermier M."/>
            <person name="Weissenbach J."/>
            <person name="Scarpelli C."/>
            <person name="Schachter V."/>
            <person name="Sperling L."/>
            <person name="Meyer E."/>
            <person name="Cohen J."/>
            <person name="Wincker P."/>
        </authorList>
    </citation>
    <scope>NUCLEOTIDE SEQUENCE [LARGE SCALE GENOMIC DNA]</scope>
    <source>
        <strain evidence="1 2">Stock d4-2</strain>
    </source>
</reference>
<gene>
    <name evidence="1" type="ORF">GSPATT00011049001</name>
</gene>
<dbReference type="HOGENOM" id="CLU_000273_0_0_1"/>
<protein>
    <recommendedName>
        <fullName evidence="3">Transmembrane protein</fullName>
    </recommendedName>
</protein>
<dbReference type="OrthoDB" id="310204at2759"/>
<organism evidence="1 2">
    <name type="scientific">Paramecium tetraurelia</name>
    <dbReference type="NCBI Taxonomy" id="5888"/>
    <lineage>
        <taxon>Eukaryota</taxon>
        <taxon>Sar</taxon>
        <taxon>Alveolata</taxon>
        <taxon>Ciliophora</taxon>
        <taxon>Intramacronucleata</taxon>
        <taxon>Oligohymenophorea</taxon>
        <taxon>Peniculida</taxon>
        <taxon>Parameciidae</taxon>
        <taxon>Paramecium</taxon>
    </lineage>
</organism>
<name>A0CXA0_PARTE</name>
<dbReference type="InParanoid" id="A0CXA0"/>
<dbReference type="Proteomes" id="UP000000600">
    <property type="component" value="Unassembled WGS sequence"/>
</dbReference>